<dbReference type="EMBL" id="AWUE01018340">
    <property type="protein sequence ID" value="OMO81126.1"/>
    <property type="molecule type" value="Genomic_DNA"/>
</dbReference>
<keyword evidence="3" id="KW-1185">Reference proteome</keyword>
<name>A0A1R3IEV3_9ROSI</name>
<dbReference type="InterPro" id="IPR006527">
    <property type="entry name" value="F-box-assoc_dom_typ1"/>
</dbReference>
<dbReference type="Pfam" id="PF07734">
    <property type="entry name" value="FBA_1"/>
    <property type="match status" value="1"/>
</dbReference>
<protein>
    <recommendedName>
        <fullName evidence="1">F-box associated beta-propeller type 1 domain-containing protein</fullName>
    </recommendedName>
</protein>
<dbReference type="SUPFAM" id="SSF50965">
    <property type="entry name" value="Galactose oxidase, central domain"/>
    <property type="match status" value="1"/>
</dbReference>
<dbReference type="Proteomes" id="UP000187203">
    <property type="component" value="Unassembled WGS sequence"/>
</dbReference>
<organism evidence="2 3">
    <name type="scientific">Corchorus olitorius</name>
    <dbReference type="NCBI Taxonomy" id="93759"/>
    <lineage>
        <taxon>Eukaryota</taxon>
        <taxon>Viridiplantae</taxon>
        <taxon>Streptophyta</taxon>
        <taxon>Embryophyta</taxon>
        <taxon>Tracheophyta</taxon>
        <taxon>Spermatophyta</taxon>
        <taxon>Magnoliopsida</taxon>
        <taxon>eudicotyledons</taxon>
        <taxon>Gunneridae</taxon>
        <taxon>Pentapetalae</taxon>
        <taxon>rosids</taxon>
        <taxon>malvids</taxon>
        <taxon>Malvales</taxon>
        <taxon>Malvaceae</taxon>
        <taxon>Grewioideae</taxon>
        <taxon>Apeibeae</taxon>
        <taxon>Corchorus</taxon>
    </lineage>
</organism>
<reference evidence="3" key="1">
    <citation type="submission" date="2013-09" db="EMBL/GenBank/DDBJ databases">
        <title>Corchorus olitorius genome sequencing.</title>
        <authorList>
            <person name="Alam M."/>
            <person name="Haque M.S."/>
            <person name="Islam M.S."/>
            <person name="Emdad E.M."/>
            <person name="Islam M.M."/>
            <person name="Ahmed B."/>
            <person name="Halim A."/>
            <person name="Hossen Q.M.M."/>
            <person name="Hossain M.Z."/>
            <person name="Ahmed R."/>
            <person name="Khan M.M."/>
            <person name="Islam R."/>
            <person name="Rashid M.M."/>
            <person name="Khan S.A."/>
            <person name="Rahman M.S."/>
            <person name="Alam M."/>
            <person name="Yahiya A.S."/>
            <person name="Khan M.S."/>
            <person name="Azam M.S."/>
            <person name="Haque T."/>
            <person name="Lashkar M.Z.H."/>
            <person name="Akhand A.I."/>
            <person name="Morshed G."/>
            <person name="Roy S."/>
            <person name="Uddin K.S."/>
            <person name="Rabeya T."/>
            <person name="Hossain A.S."/>
            <person name="Chowdhury A."/>
            <person name="Snigdha A.R."/>
            <person name="Mortoza M.S."/>
            <person name="Matin S.A."/>
            <person name="Hoque S.M.E."/>
            <person name="Islam M.K."/>
            <person name="Roy D.K."/>
            <person name="Haider R."/>
            <person name="Moosa M.M."/>
            <person name="Elias S.M."/>
            <person name="Hasan A.M."/>
            <person name="Jahan S."/>
            <person name="Shafiuddin M."/>
            <person name="Mahmood N."/>
            <person name="Shommy N.S."/>
        </authorList>
    </citation>
    <scope>NUCLEOTIDE SEQUENCE [LARGE SCALE GENOMIC DNA]</scope>
    <source>
        <strain evidence="3">cv. O-4</strain>
    </source>
</reference>
<feature type="domain" description="F-box associated beta-propeller type 1" evidence="1">
    <location>
        <begin position="2"/>
        <end position="158"/>
    </location>
</feature>
<proteinExistence type="predicted"/>
<evidence type="ECO:0000259" key="1">
    <source>
        <dbReference type="Pfam" id="PF07734"/>
    </source>
</evidence>
<dbReference type="InterPro" id="IPR011043">
    <property type="entry name" value="Gal_Oxase/kelch_b-propeller"/>
</dbReference>
<gene>
    <name evidence="2" type="ORF">COLO4_23742</name>
</gene>
<dbReference type="AlphaFoldDB" id="A0A1R3IEV3"/>
<dbReference type="STRING" id="93759.A0A1R3IEV3"/>
<comment type="caution">
    <text evidence="2">The sequence shown here is derived from an EMBL/GenBank/DDBJ whole genome shotgun (WGS) entry which is preliminary data.</text>
</comment>
<sequence>MSSDSWTVLKNEVLELVENPDLILNNTNVCVNGVCYWEVEEKDSSGKILCKLLKFNLGTEVFQLMDSPIPGTRYGRLMPLSNGRVALWDSTNYMNDDITTRDQCGIWGLNDGGNCWTKLINIDVPIGTKGMFGFWTHGTVFVESDESGQVLPYDPETGKFNEFQISPYTFYSYEESLVSVESINYKQCISLR</sequence>
<dbReference type="OrthoDB" id="1867629at2759"/>
<evidence type="ECO:0000313" key="3">
    <source>
        <dbReference type="Proteomes" id="UP000187203"/>
    </source>
</evidence>
<evidence type="ECO:0000313" key="2">
    <source>
        <dbReference type="EMBL" id="OMO81126.1"/>
    </source>
</evidence>
<accession>A0A1R3IEV3</accession>